<dbReference type="SMART" id="SM00360">
    <property type="entry name" value="RRM"/>
    <property type="match status" value="1"/>
</dbReference>
<accession>A0AAN8RQQ1</accession>
<dbReference type="PROSITE" id="PS50102">
    <property type="entry name" value="RRM"/>
    <property type="match status" value="1"/>
</dbReference>
<proteinExistence type="predicted"/>
<feature type="region of interest" description="Disordered" evidence="2">
    <location>
        <begin position="47"/>
        <end position="71"/>
    </location>
</feature>
<dbReference type="InterPro" id="IPR050441">
    <property type="entry name" value="RBM"/>
</dbReference>
<dbReference type="Proteomes" id="UP001307849">
    <property type="component" value="Unassembled WGS sequence"/>
</dbReference>
<dbReference type="FunFam" id="3.30.70.330:FF:000039">
    <property type="entry name" value="U1 small nuclear ribonucleoprotein A"/>
    <property type="match status" value="1"/>
</dbReference>
<feature type="compositionally biased region" description="Low complexity" evidence="2">
    <location>
        <begin position="59"/>
        <end position="71"/>
    </location>
</feature>
<feature type="compositionally biased region" description="Acidic residues" evidence="2">
    <location>
        <begin position="230"/>
        <end position="246"/>
    </location>
</feature>
<comment type="caution">
    <text evidence="4">The sequence shown here is derived from an EMBL/GenBank/DDBJ whole genome shotgun (WGS) entry which is preliminary data.</text>
</comment>
<dbReference type="AlphaFoldDB" id="A0AAN8RQQ1"/>
<dbReference type="InterPro" id="IPR012677">
    <property type="entry name" value="Nucleotide-bd_a/b_plait_sf"/>
</dbReference>
<feature type="compositionally biased region" description="Gly residues" evidence="2">
    <location>
        <begin position="178"/>
        <end position="194"/>
    </location>
</feature>
<dbReference type="Gene3D" id="3.30.70.330">
    <property type="match status" value="1"/>
</dbReference>
<dbReference type="GO" id="GO:0003723">
    <property type="term" value="F:RNA binding"/>
    <property type="evidence" value="ECO:0007669"/>
    <property type="project" value="UniProtKB-UniRule"/>
</dbReference>
<feature type="domain" description="RRM" evidence="3">
    <location>
        <begin position="72"/>
        <end position="151"/>
    </location>
</feature>
<dbReference type="SUPFAM" id="SSF54928">
    <property type="entry name" value="RNA-binding domain, RBD"/>
    <property type="match status" value="1"/>
</dbReference>
<keyword evidence="5" id="KW-1185">Reference proteome</keyword>
<feature type="region of interest" description="Disordered" evidence="2">
    <location>
        <begin position="168"/>
        <end position="246"/>
    </location>
</feature>
<dbReference type="InterPro" id="IPR035979">
    <property type="entry name" value="RBD_domain_sf"/>
</dbReference>
<name>A0AAN8RQQ1_9PEZI</name>
<dbReference type="Pfam" id="PF00076">
    <property type="entry name" value="RRM_1"/>
    <property type="match status" value="1"/>
</dbReference>
<evidence type="ECO:0000313" key="5">
    <source>
        <dbReference type="Proteomes" id="UP001307849"/>
    </source>
</evidence>
<sequence length="246" mass="25786">MLWSICLQGSIKAKTLPRTTQIQSRDPINLTTHPPSTTTITTTIITMASTRPPPPRPSAPGGSSSNSIPPNQTLYISNLNDKIHKPDLKIALYTLFSTYGVVLDVIALKTAKMRGQAHVAFRDIAGASSAMRGCQGMVVFGKEMKIQYAKSKSDTIAKLDGTYRMPSLRSDNDSSLATGGGGSSAAAAGNGGAGFAPLPGQKGGDEVASGPGLNATADGGQGTKRRRDESESEQSDVEMEVEDDDD</sequence>
<protein>
    <submittedName>
        <fullName evidence="4">U2 snRNP complex subunit msl1</fullName>
    </submittedName>
</protein>
<dbReference type="PANTHER" id="PTHR48034">
    <property type="entry name" value="TRANSFORMER-2 SEX-DETERMINING PROTEIN-RELATED"/>
    <property type="match status" value="1"/>
</dbReference>
<evidence type="ECO:0000313" key="4">
    <source>
        <dbReference type="EMBL" id="KAK6510927.1"/>
    </source>
</evidence>
<dbReference type="InterPro" id="IPR000504">
    <property type="entry name" value="RRM_dom"/>
</dbReference>
<dbReference type="CDD" id="cd12246">
    <property type="entry name" value="RRM1_U1A_like"/>
    <property type="match status" value="1"/>
</dbReference>
<reference evidence="4 5" key="1">
    <citation type="submission" date="2019-10" db="EMBL/GenBank/DDBJ databases">
        <authorList>
            <person name="Palmer J.M."/>
        </authorList>
    </citation>
    <scope>NUCLEOTIDE SEQUENCE [LARGE SCALE GENOMIC DNA]</scope>
    <source>
        <strain evidence="4 5">TWF506</strain>
    </source>
</reference>
<organism evidence="4 5">
    <name type="scientific">Arthrobotrys conoides</name>
    <dbReference type="NCBI Taxonomy" id="74498"/>
    <lineage>
        <taxon>Eukaryota</taxon>
        <taxon>Fungi</taxon>
        <taxon>Dikarya</taxon>
        <taxon>Ascomycota</taxon>
        <taxon>Pezizomycotina</taxon>
        <taxon>Orbiliomycetes</taxon>
        <taxon>Orbiliales</taxon>
        <taxon>Orbiliaceae</taxon>
        <taxon>Arthrobotrys</taxon>
    </lineage>
</organism>
<gene>
    <name evidence="4" type="primary">MSL1</name>
    <name evidence="4" type="ORF">TWF506_010015</name>
</gene>
<keyword evidence="1" id="KW-0694">RNA-binding</keyword>
<evidence type="ECO:0000256" key="2">
    <source>
        <dbReference type="SAM" id="MobiDB-lite"/>
    </source>
</evidence>
<evidence type="ECO:0000256" key="1">
    <source>
        <dbReference type="PROSITE-ProRule" id="PRU00176"/>
    </source>
</evidence>
<dbReference type="EMBL" id="JAVHJM010000007">
    <property type="protein sequence ID" value="KAK6510927.1"/>
    <property type="molecule type" value="Genomic_DNA"/>
</dbReference>
<evidence type="ECO:0000259" key="3">
    <source>
        <dbReference type="PROSITE" id="PS50102"/>
    </source>
</evidence>